<accession>A0A4R5V778</accession>
<feature type="transmembrane region" description="Helical" evidence="1">
    <location>
        <begin position="539"/>
        <end position="557"/>
    </location>
</feature>
<feature type="transmembrane region" description="Helical" evidence="1">
    <location>
        <begin position="607"/>
        <end position="631"/>
    </location>
</feature>
<keyword evidence="3" id="KW-1185">Reference proteome</keyword>
<dbReference type="Proteomes" id="UP000295438">
    <property type="component" value="Unassembled WGS sequence"/>
</dbReference>
<keyword evidence="1" id="KW-0472">Membrane</keyword>
<sequence>MDIPKFNLPDLSKMTIPRHFAGDQSFLGSMKQPNMEMRDGYLAQVDEISSTEFLEKWYSSGENFQLSNIDSVIRVSGNVQIDLNKVPKKYGIIENFEFEDSVIFLGENDKDLTLTGECIVFLNCRFKKKLFFKNCRFERGKSPHNRYDLNSIEILGGFVKEVLIENCELNGLLLSKSETESLKIGQIDIKNCEFLNGSISINNTEVTEMCDINFNNFNHGLLRLVNNKFRCGCRFSVNKNVSLHFYGKESIFEKPVFIYQGSYKSVDFSDIQFHDEVDLVACSIEEELKLIGNTFEDKFWVLSKDETNNSISTTTPNEVWIQNNRFQNGFKFNPENQIIDRLIAIFSEKSSGVMEFENGTFNNVQIFGSNFNNSVFFRDCLYSHLDISNFFNRSLISFNNNVPSNTLPDFKEIRIENSNLGNTEFYDFDFSVYPVIRIIDSRLDNIFANGVEWFRPDQLQVDESESDPKKILSQKREIYRQLKLAAEKQSDRITALEFKGKEVETHREFLEIGKTKKADRWAILAGKTNDHGQDWIKPLLCIILISLGFFFPLYFIADPDINFWPDFSIEGWNLFWEKFSDHSKILPQLFNPARRVSDMFDQIQYPFWVYFLDGLQRIFLAFFIFQIVSAFRKFVK</sequence>
<organism evidence="2 3">
    <name type="scientific">Algoriphagus formosus</name>
    <dbReference type="NCBI Taxonomy" id="2007308"/>
    <lineage>
        <taxon>Bacteria</taxon>
        <taxon>Pseudomonadati</taxon>
        <taxon>Bacteroidota</taxon>
        <taxon>Cytophagia</taxon>
        <taxon>Cytophagales</taxon>
        <taxon>Cyclobacteriaceae</taxon>
        <taxon>Algoriphagus</taxon>
    </lineage>
</organism>
<keyword evidence="1" id="KW-0812">Transmembrane</keyword>
<comment type="caution">
    <text evidence="2">The sequence shown here is derived from an EMBL/GenBank/DDBJ whole genome shotgun (WGS) entry which is preliminary data.</text>
</comment>
<proteinExistence type="predicted"/>
<evidence type="ECO:0000256" key="1">
    <source>
        <dbReference type="SAM" id="Phobius"/>
    </source>
</evidence>
<gene>
    <name evidence="2" type="ORF">E1898_04365</name>
</gene>
<name>A0A4R5V778_9BACT</name>
<keyword evidence="1" id="KW-1133">Transmembrane helix</keyword>
<evidence type="ECO:0000313" key="3">
    <source>
        <dbReference type="Proteomes" id="UP000295438"/>
    </source>
</evidence>
<evidence type="ECO:0000313" key="2">
    <source>
        <dbReference type="EMBL" id="TDK47913.1"/>
    </source>
</evidence>
<protein>
    <submittedName>
        <fullName evidence="2">Uncharacterized protein</fullName>
    </submittedName>
</protein>
<dbReference type="EMBL" id="SMUW01000028">
    <property type="protein sequence ID" value="TDK47913.1"/>
    <property type="molecule type" value="Genomic_DNA"/>
</dbReference>
<dbReference type="AlphaFoldDB" id="A0A4R5V778"/>
<reference evidence="2 3" key="1">
    <citation type="submission" date="2019-03" db="EMBL/GenBank/DDBJ databases">
        <title>Algoriphagus aquimaris sp. nov., isolated form marine sediment in Pohang, Korea.</title>
        <authorList>
            <person name="Kim J."/>
            <person name="Yoon S.-H."/>
            <person name="Lee S.-S."/>
        </authorList>
    </citation>
    <scope>NUCLEOTIDE SEQUENCE [LARGE SCALE GENOMIC DNA]</scope>
    <source>
        <strain evidence="2 3">F21</strain>
    </source>
</reference>
<dbReference type="RefSeq" id="WP_133389983.1">
    <property type="nucleotide sequence ID" value="NZ_SMUW01000028.1"/>
</dbReference>